<dbReference type="GO" id="GO:0008664">
    <property type="term" value="F:RNA 2',3'-cyclic 3'-phosphodiesterase activity"/>
    <property type="evidence" value="ECO:0007669"/>
    <property type="project" value="UniProtKB-EC"/>
</dbReference>
<dbReference type="Proteomes" id="UP000229749">
    <property type="component" value="Unassembled WGS sequence"/>
</dbReference>
<evidence type="ECO:0000313" key="5">
    <source>
        <dbReference type="Proteomes" id="UP000229749"/>
    </source>
</evidence>
<protein>
    <recommendedName>
        <fullName evidence="2">RNA 2',3'-cyclic phosphodiesterase</fullName>
        <shortName evidence="2">RNA 2',3'-CPDase</shortName>
        <ecNumber evidence="2">3.1.4.58</ecNumber>
    </recommendedName>
</protein>
<dbReference type="HAMAP" id="MF_01940">
    <property type="entry name" value="RNA_CPDase"/>
    <property type="match status" value="1"/>
</dbReference>
<dbReference type="InterPro" id="IPR009097">
    <property type="entry name" value="Cyclic_Pdiesterase"/>
</dbReference>
<evidence type="ECO:0000256" key="2">
    <source>
        <dbReference type="HAMAP-Rule" id="MF_01940"/>
    </source>
</evidence>
<dbReference type="Gene3D" id="3.90.1140.10">
    <property type="entry name" value="Cyclic phosphodiesterase"/>
    <property type="match status" value="1"/>
</dbReference>
<comment type="similarity">
    <text evidence="2">Belongs to the 2H phosphoesterase superfamily. ThpR family.</text>
</comment>
<name>A0A2M7XIW4_9BACT</name>
<feature type="active site" description="Proton acceptor" evidence="2">
    <location>
        <position position="129"/>
    </location>
</feature>
<feature type="short sequence motif" description="HXTX 1" evidence="2">
    <location>
        <begin position="43"/>
        <end position="46"/>
    </location>
</feature>
<feature type="domain" description="Phosphoesterase HXTX" evidence="3">
    <location>
        <begin position="9"/>
        <end position="93"/>
    </location>
</feature>
<dbReference type="InterPro" id="IPR004175">
    <property type="entry name" value="RNA_CPDase"/>
</dbReference>
<dbReference type="InterPro" id="IPR014051">
    <property type="entry name" value="Phosphoesterase_HXTX"/>
</dbReference>
<dbReference type="AlphaFoldDB" id="A0A2M7XIW4"/>
<dbReference type="GO" id="GO:0004113">
    <property type="term" value="F:2',3'-cyclic-nucleotide 3'-phosphodiesterase activity"/>
    <property type="evidence" value="ECO:0007669"/>
    <property type="project" value="InterPro"/>
</dbReference>
<dbReference type="NCBIfam" id="TIGR02258">
    <property type="entry name" value="2_5_ligase"/>
    <property type="match status" value="1"/>
</dbReference>
<dbReference type="PANTHER" id="PTHR35561:SF1">
    <property type="entry name" value="RNA 2',3'-CYCLIC PHOSPHODIESTERASE"/>
    <property type="match status" value="1"/>
</dbReference>
<comment type="caution">
    <text evidence="4">The sequence shown here is derived from an EMBL/GenBank/DDBJ whole genome shotgun (WGS) entry which is preliminary data.</text>
</comment>
<sequence length="181" mass="21375">MSRLFFALPLPWEIKSAVGQVQEQVKQQMKYSRINWVDPDLFHITLHFLGDVEDERREELVRLCQEKKIWPKPFELVLTSLNAFPNLKNPQTIFIETNIHPSLLHLRKQLADILFSSRFDLDLKQWHSHITIGRTKVLAETICPEKIQVEPLKFYVNFFVLMESNLRSTGPIYSPVEEFKL</sequence>
<evidence type="ECO:0000256" key="1">
    <source>
        <dbReference type="ARBA" id="ARBA00022801"/>
    </source>
</evidence>
<dbReference type="PANTHER" id="PTHR35561">
    <property type="entry name" value="RNA 2',3'-CYCLIC PHOSPHODIESTERASE"/>
    <property type="match status" value="1"/>
</dbReference>
<dbReference type="EMBL" id="PFWS01000004">
    <property type="protein sequence ID" value="PJA47739.1"/>
    <property type="molecule type" value="Genomic_DNA"/>
</dbReference>
<comment type="catalytic activity">
    <reaction evidence="2">
        <text>a 3'-end 2',3'-cyclophospho-ribonucleotide-RNA + H2O = a 3'-end 2'-phospho-ribonucleotide-RNA + H(+)</text>
        <dbReference type="Rhea" id="RHEA:11828"/>
        <dbReference type="Rhea" id="RHEA-COMP:10464"/>
        <dbReference type="Rhea" id="RHEA-COMP:17353"/>
        <dbReference type="ChEBI" id="CHEBI:15377"/>
        <dbReference type="ChEBI" id="CHEBI:15378"/>
        <dbReference type="ChEBI" id="CHEBI:83064"/>
        <dbReference type="ChEBI" id="CHEBI:173113"/>
        <dbReference type="EC" id="3.1.4.58"/>
    </reaction>
</comment>
<dbReference type="SUPFAM" id="SSF55144">
    <property type="entry name" value="LigT-like"/>
    <property type="match status" value="1"/>
</dbReference>
<proteinExistence type="inferred from homology"/>
<evidence type="ECO:0000259" key="3">
    <source>
        <dbReference type="Pfam" id="PF02834"/>
    </source>
</evidence>
<evidence type="ECO:0000313" key="4">
    <source>
        <dbReference type="EMBL" id="PJA47739.1"/>
    </source>
</evidence>
<keyword evidence="1 2" id="KW-0378">Hydrolase</keyword>
<organism evidence="4 5">
    <name type="scientific">Candidatus Uhrbacteria bacterium CG_4_9_14_3_um_filter_36_7</name>
    <dbReference type="NCBI Taxonomy" id="1975033"/>
    <lineage>
        <taxon>Bacteria</taxon>
        <taxon>Candidatus Uhriibacteriota</taxon>
    </lineage>
</organism>
<feature type="short sequence motif" description="HXTX 2" evidence="2">
    <location>
        <begin position="129"/>
        <end position="132"/>
    </location>
</feature>
<accession>A0A2M7XIW4</accession>
<comment type="function">
    <text evidence="2">Hydrolyzes RNA 2',3'-cyclic phosphodiester to an RNA 2'-phosphomonoester.</text>
</comment>
<feature type="active site" description="Proton donor" evidence="2">
    <location>
        <position position="43"/>
    </location>
</feature>
<dbReference type="Pfam" id="PF02834">
    <property type="entry name" value="LigT_PEase"/>
    <property type="match status" value="1"/>
</dbReference>
<dbReference type="EC" id="3.1.4.58" evidence="2"/>
<reference evidence="5" key="1">
    <citation type="submission" date="2017-09" db="EMBL/GenBank/DDBJ databases">
        <title>Depth-based differentiation of microbial function through sediment-hosted aquifers and enrichment of novel symbionts in the deep terrestrial subsurface.</title>
        <authorList>
            <person name="Probst A.J."/>
            <person name="Ladd B."/>
            <person name="Jarett J.K."/>
            <person name="Geller-Mcgrath D.E."/>
            <person name="Sieber C.M.K."/>
            <person name="Emerson J.B."/>
            <person name="Anantharaman K."/>
            <person name="Thomas B.C."/>
            <person name="Malmstrom R."/>
            <person name="Stieglmeier M."/>
            <person name="Klingl A."/>
            <person name="Woyke T."/>
            <person name="Ryan C.M."/>
            <person name="Banfield J.F."/>
        </authorList>
    </citation>
    <scope>NUCLEOTIDE SEQUENCE [LARGE SCALE GENOMIC DNA]</scope>
</reference>
<gene>
    <name evidence="4" type="ORF">CO172_00175</name>
</gene>